<organism evidence="1">
    <name type="scientific">viral metagenome</name>
    <dbReference type="NCBI Taxonomy" id="1070528"/>
    <lineage>
        <taxon>unclassified sequences</taxon>
        <taxon>metagenomes</taxon>
        <taxon>organismal metagenomes</taxon>
    </lineage>
</organism>
<sequence>MINLLMKTLVLFVFHQYNKRVKNFIKCIFYDENIDFIVISNGPKIIW</sequence>
<reference evidence="1" key="1">
    <citation type="journal article" date="2020" name="Nature">
        <title>Giant virus diversity and host interactions through global metagenomics.</title>
        <authorList>
            <person name="Schulz F."/>
            <person name="Roux S."/>
            <person name="Paez-Espino D."/>
            <person name="Jungbluth S."/>
            <person name="Walsh D.A."/>
            <person name="Denef V.J."/>
            <person name="McMahon K.D."/>
            <person name="Konstantinidis K.T."/>
            <person name="Eloe-Fadrosh E.A."/>
            <person name="Kyrpides N.C."/>
            <person name="Woyke T."/>
        </authorList>
    </citation>
    <scope>NUCLEOTIDE SEQUENCE</scope>
    <source>
        <strain evidence="1">GVMAG-M-3300009159-65</strain>
    </source>
</reference>
<proteinExistence type="predicted"/>
<dbReference type="AlphaFoldDB" id="A0A6C0ETE2"/>
<dbReference type="EMBL" id="MN738942">
    <property type="protein sequence ID" value="QHT32456.1"/>
    <property type="molecule type" value="Genomic_DNA"/>
</dbReference>
<accession>A0A6C0ETE2</accession>
<evidence type="ECO:0000313" key="1">
    <source>
        <dbReference type="EMBL" id="QHT32456.1"/>
    </source>
</evidence>
<protein>
    <submittedName>
        <fullName evidence="1">Uncharacterized protein</fullName>
    </submittedName>
</protein>
<name>A0A6C0ETE2_9ZZZZ</name>